<proteinExistence type="predicted"/>
<reference evidence="1 2" key="1">
    <citation type="submission" date="2024-10" db="EMBL/GenBank/DDBJ databases">
        <title>Updated reference genomes for cyclostephanoid diatoms.</title>
        <authorList>
            <person name="Roberts W.R."/>
            <person name="Alverson A.J."/>
        </authorList>
    </citation>
    <scope>NUCLEOTIDE SEQUENCE [LARGE SCALE GENOMIC DNA]</scope>
    <source>
        <strain evidence="1 2">AJA276-08</strain>
    </source>
</reference>
<dbReference type="AlphaFoldDB" id="A0ABD3N3D8"/>
<evidence type="ECO:0000313" key="1">
    <source>
        <dbReference type="EMBL" id="KAL3770628.1"/>
    </source>
</evidence>
<evidence type="ECO:0000313" key="2">
    <source>
        <dbReference type="Proteomes" id="UP001530315"/>
    </source>
</evidence>
<protein>
    <submittedName>
        <fullName evidence="1">Uncharacterized protein</fullName>
    </submittedName>
</protein>
<name>A0ABD3N3D8_9STRA</name>
<dbReference type="Proteomes" id="UP001530315">
    <property type="component" value="Unassembled WGS sequence"/>
</dbReference>
<sequence length="440" mass="50040">MRRIRRLNDCTVSAECRNAHSYEELPQPILNWAVYDGQGIGRLIEHSTTHCLNAASVGRGCLIDQTSSHRSSGAENRDSWYTFRSFVQVWVDVDLDGLARQYRKNYTYQPHILSQATVEEAIHAHSLLPNNAYGHWTEQEITKDMRFDHVLPLGDENVTQNLVETILNNSHKLVLSPNWGTSWFTVLEFPISSLLPASSTVTYADIRLKLDSFMQNYIYRPTPLLYGLHKEYNKLVLGDGGEEVESYGAIHFRFFFLGVPSEKDDPEGCDRALRDWGKRLHQCVRFWQHVDPSIQKWWLIADDLGKGRNLTLLVNEEAARWELQNDSPRLEIMMEDGWPAGREPINEAQTVLSRILRKRHDTGLGHSNFNRPMGHDDMADSLLDWMVLHESKIAMLTAGSFGNSGAKGNGKFEGGTSLSDAIMSEFGDAQKSCSLSTWRN</sequence>
<gene>
    <name evidence="1" type="ORF">ACHAW5_007083</name>
</gene>
<keyword evidence="2" id="KW-1185">Reference proteome</keyword>
<comment type="caution">
    <text evidence="1">The sequence shown here is derived from an EMBL/GenBank/DDBJ whole genome shotgun (WGS) entry which is preliminary data.</text>
</comment>
<organism evidence="1 2">
    <name type="scientific">Stephanodiscus triporus</name>
    <dbReference type="NCBI Taxonomy" id="2934178"/>
    <lineage>
        <taxon>Eukaryota</taxon>
        <taxon>Sar</taxon>
        <taxon>Stramenopiles</taxon>
        <taxon>Ochrophyta</taxon>
        <taxon>Bacillariophyta</taxon>
        <taxon>Coscinodiscophyceae</taxon>
        <taxon>Thalassiosirophycidae</taxon>
        <taxon>Stephanodiscales</taxon>
        <taxon>Stephanodiscaceae</taxon>
        <taxon>Stephanodiscus</taxon>
    </lineage>
</organism>
<accession>A0ABD3N3D8</accession>
<dbReference type="EMBL" id="JALLAZ020001624">
    <property type="protein sequence ID" value="KAL3770628.1"/>
    <property type="molecule type" value="Genomic_DNA"/>
</dbReference>